<keyword evidence="2" id="KW-0808">Transferase</keyword>
<dbReference type="Pfam" id="PF00535">
    <property type="entry name" value="Glycos_transf_2"/>
    <property type="match status" value="1"/>
</dbReference>
<dbReference type="Proteomes" id="UP000309389">
    <property type="component" value="Unassembled WGS sequence"/>
</dbReference>
<dbReference type="RefSeq" id="WP_136694288.1">
    <property type="nucleotide sequence ID" value="NZ_SSHH01000003.1"/>
</dbReference>
<dbReference type="PANTHER" id="PTHR22916">
    <property type="entry name" value="GLYCOSYLTRANSFERASE"/>
    <property type="match status" value="1"/>
</dbReference>
<gene>
    <name evidence="2" type="ORF">E5222_13470</name>
</gene>
<dbReference type="SUPFAM" id="SSF53448">
    <property type="entry name" value="Nucleotide-diphospho-sugar transferases"/>
    <property type="match status" value="1"/>
</dbReference>
<evidence type="ECO:0000313" key="2">
    <source>
        <dbReference type="EMBL" id="TIX49811.1"/>
    </source>
</evidence>
<dbReference type="AlphaFoldDB" id="A0A4T3EZ38"/>
<dbReference type="GO" id="GO:0016758">
    <property type="term" value="F:hexosyltransferase activity"/>
    <property type="evidence" value="ECO:0007669"/>
    <property type="project" value="UniProtKB-ARBA"/>
</dbReference>
<evidence type="ECO:0000313" key="3">
    <source>
        <dbReference type="Proteomes" id="UP000309389"/>
    </source>
</evidence>
<reference evidence="2 3" key="1">
    <citation type="submission" date="2019-04" db="EMBL/GenBank/DDBJ databases">
        <title>Altererythrobacter aquimixticola sp. nov., isolated from sediment of junction between the ocean and a freshwater spring.</title>
        <authorList>
            <person name="Yoon J.-H."/>
        </authorList>
    </citation>
    <scope>NUCLEOTIDE SEQUENCE [LARGE SCALE GENOMIC DNA]</scope>
    <source>
        <strain evidence="2 3">SSKS-13</strain>
    </source>
</reference>
<feature type="domain" description="Glycosyltransferase 2-like" evidence="1">
    <location>
        <begin position="22"/>
        <end position="130"/>
    </location>
</feature>
<proteinExistence type="predicted"/>
<dbReference type="CDD" id="cd00761">
    <property type="entry name" value="Glyco_tranf_GTA_type"/>
    <property type="match status" value="1"/>
</dbReference>
<dbReference type="OrthoDB" id="9807795at2"/>
<dbReference type="EMBL" id="SSHH01000003">
    <property type="protein sequence ID" value="TIX49811.1"/>
    <property type="molecule type" value="Genomic_DNA"/>
</dbReference>
<dbReference type="Gene3D" id="3.90.550.10">
    <property type="entry name" value="Spore Coat Polysaccharide Biosynthesis Protein SpsA, Chain A"/>
    <property type="match status" value="1"/>
</dbReference>
<dbReference type="PANTHER" id="PTHR22916:SF3">
    <property type="entry name" value="UDP-GLCNAC:BETAGAL BETA-1,3-N-ACETYLGLUCOSAMINYLTRANSFERASE-LIKE PROTEIN 1"/>
    <property type="match status" value="1"/>
</dbReference>
<name>A0A4T3EZ38_9SPHN</name>
<sequence length="223" mass="24364">MATGKRISESFLAGPGRPGLVSVVMPAFNREMLVADALDSLAAQDYRPLQIIVVDEGSSDATASVVLDWASKRSDLWVDLVRQSHRGAGAARNAGLMRAHGEFIYFLDSDDVAAPYSLSLLAGALQARPDRPFAAGHAIDTDLRGREISDDHSGMPDMRERDVPGCHWPLFTALYRRCALRQAGPFNDTLKTGGSLEMHRAAGDWFYGSPRRLLARLSRLVGR</sequence>
<keyword evidence="3" id="KW-1185">Reference proteome</keyword>
<organism evidence="2 3">
    <name type="scientific">Alteraurantiacibacter aquimixticola</name>
    <dbReference type="NCBI Taxonomy" id="2489173"/>
    <lineage>
        <taxon>Bacteria</taxon>
        <taxon>Pseudomonadati</taxon>
        <taxon>Pseudomonadota</taxon>
        <taxon>Alphaproteobacteria</taxon>
        <taxon>Sphingomonadales</taxon>
        <taxon>Erythrobacteraceae</taxon>
        <taxon>Alteraurantiacibacter</taxon>
    </lineage>
</organism>
<evidence type="ECO:0000259" key="1">
    <source>
        <dbReference type="Pfam" id="PF00535"/>
    </source>
</evidence>
<dbReference type="InterPro" id="IPR001173">
    <property type="entry name" value="Glyco_trans_2-like"/>
</dbReference>
<comment type="caution">
    <text evidence="2">The sequence shown here is derived from an EMBL/GenBank/DDBJ whole genome shotgun (WGS) entry which is preliminary data.</text>
</comment>
<accession>A0A4T3EZ38</accession>
<protein>
    <submittedName>
        <fullName evidence="2">Glycosyltransferase family 2 protein</fullName>
    </submittedName>
</protein>
<dbReference type="InterPro" id="IPR029044">
    <property type="entry name" value="Nucleotide-diphossugar_trans"/>
</dbReference>